<name>A0ABP0ZLR8_9ASCO</name>
<feature type="region of interest" description="Disordered" evidence="3">
    <location>
        <begin position="717"/>
        <end position="756"/>
    </location>
</feature>
<dbReference type="PANTHER" id="PTHR11782">
    <property type="entry name" value="ADENOSINE/GUANOSINE DIPHOSPHATASE"/>
    <property type="match status" value="1"/>
</dbReference>
<evidence type="ECO:0000256" key="4">
    <source>
        <dbReference type="SAM" id="Phobius"/>
    </source>
</evidence>
<evidence type="ECO:0000256" key="3">
    <source>
        <dbReference type="SAM" id="MobiDB-lite"/>
    </source>
</evidence>
<dbReference type="Gene3D" id="3.30.420.40">
    <property type="match status" value="1"/>
</dbReference>
<keyword evidence="4" id="KW-0812">Transmembrane</keyword>
<accession>A0ABP0ZLR8</accession>
<evidence type="ECO:0008006" key="7">
    <source>
        <dbReference type="Google" id="ProtNLM"/>
    </source>
</evidence>
<keyword evidence="4" id="KW-0472">Membrane</keyword>
<keyword evidence="4" id="KW-1133">Transmembrane helix</keyword>
<dbReference type="Proteomes" id="UP001497383">
    <property type="component" value="Chromosome 4"/>
</dbReference>
<dbReference type="Gene3D" id="3.30.420.150">
    <property type="entry name" value="Exopolyphosphatase. Domain 2"/>
    <property type="match status" value="1"/>
</dbReference>
<feature type="compositionally biased region" description="Acidic residues" evidence="3">
    <location>
        <begin position="721"/>
        <end position="738"/>
    </location>
</feature>
<feature type="region of interest" description="Disordered" evidence="3">
    <location>
        <begin position="1"/>
        <end position="37"/>
    </location>
</feature>
<proteinExistence type="inferred from homology"/>
<sequence>MYTAVSGRQTMTIGSLREKRQDKTKHKKKPLKPGPLVSKKNGIPYDYLVIIDAGSKGSRVHVYSWLNPKGVLENEAKLAHFHKIRDSRKEQEVSSDDESDSAGEEEENKEGGGGGEKESAKTTLFPRIRTKPKWHKKIVPGISSFNNAPYKIGNHHLAKLLARASKIVPKSQHFRTPIFLHATAGMRLLPPTEQQQILNEICKFFQNQSDFFMPDCASHVNVIDGDYEGLYGWLSINTLIGAFDQPEKHQHGKNHTTYGLLDMGGASTQVVFQPNSTEIEEHQNNLYHIILRKIPALNSSGKKINFDEPQLKEFNVYSDSFLGFGMFQARSRYLSSLVASDDKEYQYHYWGRTKSPMNDPCIPKGFTTTEVVGDSSYDFIGESNFEKCLTNIFPVLQNSTHGGAPKANCKQFSEIDETSECLLNELIPSFDFDVNHFIGVSGYWDAINALLSQREKRDGQDDQKNDYDYQTIFNKTQKVCSQSWSTLLELNMQKKERKRLSEEELSQLCFKASWILNFLHLGLGFPRFGIDNPSPETNKGFQTLQLVEKLDGSAFSWALGRAMLYANDEYIQAFNNYTASVDESKSSVRIQRPGFFHSPSEALYQFGAEQNNIAGRPPYEPFDETKTYHYYDYEKYNDANDDDESKWNIEPHRWYGMIVFGLLLGIVAWLMIGSRRRQLFVTKVTTAFRKLVRMTPGYNGAKYSSVPPGDAEMAFELGELDKDDENEDDNNNDDDDDDDRFRISDDEEEGQLTHHS</sequence>
<feature type="region of interest" description="Disordered" evidence="3">
    <location>
        <begin position="83"/>
        <end position="125"/>
    </location>
</feature>
<dbReference type="GeneID" id="92208520"/>
<feature type="compositionally biased region" description="Polar residues" evidence="3">
    <location>
        <begin position="1"/>
        <end position="13"/>
    </location>
</feature>
<protein>
    <recommendedName>
        <fullName evidence="7">Golgi apyrase</fullName>
    </recommendedName>
</protein>
<dbReference type="PANTHER" id="PTHR11782:SF121">
    <property type="entry name" value="NUCLEOSIDE-DIPHOSPHATASE MIG-23"/>
    <property type="match status" value="1"/>
</dbReference>
<evidence type="ECO:0000313" key="5">
    <source>
        <dbReference type="EMBL" id="CAK9439100.1"/>
    </source>
</evidence>
<organism evidence="5 6">
    <name type="scientific">Lodderomyces beijingensis</name>
    <dbReference type="NCBI Taxonomy" id="1775926"/>
    <lineage>
        <taxon>Eukaryota</taxon>
        <taxon>Fungi</taxon>
        <taxon>Dikarya</taxon>
        <taxon>Ascomycota</taxon>
        <taxon>Saccharomycotina</taxon>
        <taxon>Pichiomycetes</taxon>
        <taxon>Debaryomycetaceae</taxon>
        <taxon>Candida/Lodderomyces clade</taxon>
        <taxon>Lodderomyces</taxon>
    </lineage>
</organism>
<dbReference type="EMBL" id="OZ022408">
    <property type="protein sequence ID" value="CAK9439100.1"/>
    <property type="molecule type" value="Genomic_DNA"/>
</dbReference>
<reference evidence="5 6" key="1">
    <citation type="submission" date="2024-03" db="EMBL/GenBank/DDBJ databases">
        <authorList>
            <person name="Brejova B."/>
        </authorList>
    </citation>
    <scope>NUCLEOTIDE SEQUENCE [LARGE SCALE GENOMIC DNA]</scope>
    <source>
        <strain evidence="5 6">CBS 14171</strain>
    </source>
</reference>
<feature type="transmembrane region" description="Helical" evidence="4">
    <location>
        <begin position="654"/>
        <end position="672"/>
    </location>
</feature>
<gene>
    <name evidence="5" type="ORF">LODBEIA_P33240</name>
</gene>
<feature type="compositionally biased region" description="Acidic residues" evidence="3">
    <location>
        <begin position="93"/>
        <end position="108"/>
    </location>
</feature>
<evidence type="ECO:0000313" key="6">
    <source>
        <dbReference type="Proteomes" id="UP001497383"/>
    </source>
</evidence>
<dbReference type="InterPro" id="IPR000407">
    <property type="entry name" value="GDA1_CD39_NTPase"/>
</dbReference>
<evidence type="ECO:0000256" key="2">
    <source>
        <dbReference type="ARBA" id="ARBA00022801"/>
    </source>
</evidence>
<feature type="compositionally biased region" description="Basic residues" evidence="3">
    <location>
        <begin position="22"/>
        <end position="31"/>
    </location>
</feature>
<comment type="similarity">
    <text evidence="1">Belongs to the GDA1/CD39 NTPase family.</text>
</comment>
<dbReference type="Pfam" id="PF01150">
    <property type="entry name" value="GDA1_CD39"/>
    <property type="match status" value="1"/>
</dbReference>
<dbReference type="RefSeq" id="XP_066830262.1">
    <property type="nucleotide sequence ID" value="XM_066973422.1"/>
</dbReference>
<keyword evidence="2" id="KW-0378">Hydrolase</keyword>
<evidence type="ECO:0000256" key="1">
    <source>
        <dbReference type="ARBA" id="ARBA00009283"/>
    </source>
</evidence>
<keyword evidence="6" id="KW-1185">Reference proteome</keyword>